<gene>
    <name evidence="4" type="ORF">BS47DRAFT_1395324</name>
</gene>
<name>A0A9P6DU21_9AGAM</name>
<dbReference type="InterPro" id="IPR013087">
    <property type="entry name" value="Znf_C2H2_type"/>
</dbReference>
<feature type="region of interest" description="Disordered" evidence="2">
    <location>
        <begin position="16"/>
        <end position="163"/>
    </location>
</feature>
<feature type="domain" description="C2H2-type" evidence="3">
    <location>
        <begin position="202"/>
        <end position="225"/>
    </location>
</feature>
<evidence type="ECO:0000256" key="1">
    <source>
        <dbReference type="PROSITE-ProRule" id="PRU00042"/>
    </source>
</evidence>
<feature type="compositionally biased region" description="Polar residues" evidence="2">
    <location>
        <begin position="18"/>
        <end position="28"/>
    </location>
</feature>
<keyword evidence="1" id="KW-0479">Metal-binding</keyword>
<dbReference type="Proteomes" id="UP000886523">
    <property type="component" value="Unassembled WGS sequence"/>
</dbReference>
<dbReference type="GO" id="GO:0008270">
    <property type="term" value="F:zinc ion binding"/>
    <property type="evidence" value="ECO:0007669"/>
    <property type="project" value="UniProtKB-KW"/>
</dbReference>
<accession>A0A9P6DU21</accession>
<dbReference type="InterPro" id="IPR036236">
    <property type="entry name" value="Znf_C2H2_sf"/>
</dbReference>
<keyword evidence="5" id="KW-1185">Reference proteome</keyword>
<organism evidence="4 5">
    <name type="scientific">Hydnum rufescens UP504</name>
    <dbReference type="NCBI Taxonomy" id="1448309"/>
    <lineage>
        <taxon>Eukaryota</taxon>
        <taxon>Fungi</taxon>
        <taxon>Dikarya</taxon>
        <taxon>Basidiomycota</taxon>
        <taxon>Agaricomycotina</taxon>
        <taxon>Agaricomycetes</taxon>
        <taxon>Cantharellales</taxon>
        <taxon>Hydnaceae</taxon>
        <taxon>Hydnum</taxon>
    </lineage>
</organism>
<keyword evidence="1" id="KW-0863">Zinc-finger</keyword>
<comment type="caution">
    <text evidence="4">The sequence shown here is derived from an EMBL/GenBank/DDBJ whole genome shotgun (WGS) entry which is preliminary data.</text>
</comment>
<dbReference type="PROSITE" id="PS50157">
    <property type="entry name" value="ZINC_FINGER_C2H2_2"/>
    <property type="match status" value="2"/>
</dbReference>
<proteinExistence type="predicted"/>
<reference evidence="4" key="1">
    <citation type="journal article" date="2020" name="Nat. Commun.">
        <title>Large-scale genome sequencing of mycorrhizal fungi provides insights into the early evolution of symbiotic traits.</title>
        <authorList>
            <person name="Miyauchi S."/>
            <person name="Kiss E."/>
            <person name="Kuo A."/>
            <person name="Drula E."/>
            <person name="Kohler A."/>
            <person name="Sanchez-Garcia M."/>
            <person name="Morin E."/>
            <person name="Andreopoulos B."/>
            <person name="Barry K.W."/>
            <person name="Bonito G."/>
            <person name="Buee M."/>
            <person name="Carver A."/>
            <person name="Chen C."/>
            <person name="Cichocki N."/>
            <person name="Clum A."/>
            <person name="Culley D."/>
            <person name="Crous P.W."/>
            <person name="Fauchery L."/>
            <person name="Girlanda M."/>
            <person name="Hayes R.D."/>
            <person name="Keri Z."/>
            <person name="LaButti K."/>
            <person name="Lipzen A."/>
            <person name="Lombard V."/>
            <person name="Magnuson J."/>
            <person name="Maillard F."/>
            <person name="Murat C."/>
            <person name="Nolan M."/>
            <person name="Ohm R.A."/>
            <person name="Pangilinan J."/>
            <person name="Pereira M.F."/>
            <person name="Perotto S."/>
            <person name="Peter M."/>
            <person name="Pfister S."/>
            <person name="Riley R."/>
            <person name="Sitrit Y."/>
            <person name="Stielow J.B."/>
            <person name="Szollosi G."/>
            <person name="Zifcakova L."/>
            <person name="Stursova M."/>
            <person name="Spatafora J.W."/>
            <person name="Tedersoo L."/>
            <person name="Vaario L.M."/>
            <person name="Yamada A."/>
            <person name="Yan M."/>
            <person name="Wang P."/>
            <person name="Xu J."/>
            <person name="Bruns T."/>
            <person name="Baldrian P."/>
            <person name="Vilgalys R."/>
            <person name="Dunand C."/>
            <person name="Henrissat B."/>
            <person name="Grigoriev I.V."/>
            <person name="Hibbett D."/>
            <person name="Nagy L.G."/>
            <person name="Martin F.M."/>
        </authorList>
    </citation>
    <scope>NUCLEOTIDE SEQUENCE</scope>
    <source>
        <strain evidence="4">UP504</strain>
    </source>
</reference>
<keyword evidence="1" id="KW-0862">Zinc</keyword>
<dbReference type="SMART" id="SM00355">
    <property type="entry name" value="ZnF_C2H2"/>
    <property type="match status" value="2"/>
</dbReference>
<sequence length="377" mass="41629">MGSDFQLSDWIHGDLLSDDSNVKQNASPTRILGNVGTIGEPDDLGPIEGPSSSTTLRDTCEAPSDSHSDFSPTSMNSHSIPPSLLSDVAMDDVGSIPGDTERDSLTQDHYPPSGGNYPSTSITNCGTDSTPSTERVSPREFPVGTKPLKPTRRRGPRGTFSKTKLDPGIPWLVHENGFQSFLEMCFPKESRVGPHFPVQRSYTCPACGNNFASPQDLVRHVTATHLVVAARRHIISRGLAANLPDNWEDYSEAGDENDEIMLLHFTVFAQRRDPEAVFDSVEVDSQAFLAKYDKCFYDLPSLEAGGELDSLRARLAEYCLLWAQEFSCTMCHTWWSRHDSLLRHRRLIHADYEALVPLLSSGSAFSVKFPPKARCQG</sequence>
<feature type="compositionally biased region" description="Polar residues" evidence="2">
    <location>
        <begin position="69"/>
        <end position="80"/>
    </location>
</feature>
<feature type="compositionally biased region" description="Basic and acidic residues" evidence="2">
    <location>
        <begin position="58"/>
        <end position="68"/>
    </location>
</feature>
<evidence type="ECO:0000313" key="5">
    <source>
        <dbReference type="Proteomes" id="UP000886523"/>
    </source>
</evidence>
<dbReference type="PROSITE" id="PS00028">
    <property type="entry name" value="ZINC_FINGER_C2H2_1"/>
    <property type="match status" value="2"/>
</dbReference>
<dbReference type="SUPFAM" id="SSF57667">
    <property type="entry name" value="beta-beta-alpha zinc fingers"/>
    <property type="match status" value="1"/>
</dbReference>
<evidence type="ECO:0000313" key="4">
    <source>
        <dbReference type="EMBL" id="KAF9511179.1"/>
    </source>
</evidence>
<dbReference type="AlphaFoldDB" id="A0A9P6DU21"/>
<evidence type="ECO:0000256" key="2">
    <source>
        <dbReference type="SAM" id="MobiDB-lite"/>
    </source>
</evidence>
<feature type="domain" description="C2H2-type" evidence="3">
    <location>
        <begin position="326"/>
        <end position="354"/>
    </location>
</feature>
<protein>
    <recommendedName>
        <fullName evidence="3">C2H2-type domain-containing protein</fullName>
    </recommendedName>
</protein>
<evidence type="ECO:0000259" key="3">
    <source>
        <dbReference type="PROSITE" id="PS50157"/>
    </source>
</evidence>
<feature type="compositionally biased region" description="Polar residues" evidence="2">
    <location>
        <begin position="116"/>
        <end position="135"/>
    </location>
</feature>
<dbReference type="EMBL" id="MU129004">
    <property type="protein sequence ID" value="KAF9511179.1"/>
    <property type="molecule type" value="Genomic_DNA"/>
</dbReference>